<keyword evidence="7 9" id="KW-0862">Zinc</keyword>
<comment type="similarity">
    <text evidence="3 9">Belongs to the Deltex family.</text>
</comment>
<dbReference type="Gene3D" id="3.30.390.130">
    <property type="match status" value="1"/>
</dbReference>
<evidence type="ECO:0000256" key="10">
    <source>
        <dbReference type="SAM" id="Coils"/>
    </source>
</evidence>
<evidence type="ECO:0000256" key="6">
    <source>
        <dbReference type="ARBA" id="ARBA00022771"/>
    </source>
</evidence>
<comment type="caution">
    <text evidence="12">The sequence shown here is derived from an EMBL/GenBank/DDBJ whole genome shotgun (WGS) entry which is preliminary data.</text>
</comment>
<keyword evidence="10" id="KW-0175">Coiled coil</keyword>
<dbReference type="EMBL" id="JBJQND010000002">
    <property type="protein sequence ID" value="KAL3886035.1"/>
    <property type="molecule type" value="Genomic_DNA"/>
</dbReference>
<dbReference type="SUPFAM" id="SSF57850">
    <property type="entry name" value="RING/U-box"/>
    <property type="match status" value="1"/>
</dbReference>
<dbReference type="Pfam" id="PF18102">
    <property type="entry name" value="DTC"/>
    <property type="match status" value="1"/>
</dbReference>
<evidence type="ECO:0000256" key="4">
    <source>
        <dbReference type="ARBA" id="ARBA00022679"/>
    </source>
</evidence>
<comment type="catalytic activity">
    <reaction evidence="1 9">
        <text>S-ubiquitinyl-[E2 ubiquitin-conjugating enzyme]-L-cysteine + [acceptor protein]-L-lysine = [E2 ubiquitin-conjugating enzyme]-L-cysteine + N(6)-ubiquitinyl-[acceptor protein]-L-lysine.</text>
        <dbReference type="EC" id="2.3.2.27"/>
    </reaction>
</comment>
<evidence type="ECO:0000256" key="3">
    <source>
        <dbReference type="ARBA" id="ARBA00009413"/>
    </source>
</evidence>
<keyword evidence="6 8" id="KW-0863">Zinc-finger</keyword>
<dbReference type="PANTHER" id="PTHR12622">
    <property type="entry name" value="DELTEX-RELATED"/>
    <property type="match status" value="1"/>
</dbReference>
<dbReference type="GO" id="GO:0061630">
    <property type="term" value="F:ubiquitin protein ligase activity"/>
    <property type="evidence" value="ECO:0007669"/>
    <property type="project" value="UniProtKB-UniRule"/>
</dbReference>
<keyword evidence="13" id="KW-1185">Reference proteome</keyword>
<evidence type="ECO:0000256" key="5">
    <source>
        <dbReference type="ARBA" id="ARBA00022723"/>
    </source>
</evidence>
<dbReference type="InterPro" id="IPR039399">
    <property type="entry name" value="Deltex_C_sf"/>
</dbReference>
<evidence type="ECO:0000259" key="11">
    <source>
        <dbReference type="PROSITE" id="PS50089"/>
    </source>
</evidence>
<dbReference type="AlphaFoldDB" id="A0ABD3XJY3"/>
<dbReference type="InterPro" id="IPR001841">
    <property type="entry name" value="Znf_RING"/>
</dbReference>
<feature type="coiled-coil region" evidence="10">
    <location>
        <begin position="73"/>
        <end position="115"/>
    </location>
</feature>
<dbReference type="InterPro" id="IPR039398">
    <property type="entry name" value="Deltex_fam"/>
</dbReference>
<proteinExistence type="inferred from homology"/>
<evidence type="ECO:0000313" key="13">
    <source>
        <dbReference type="Proteomes" id="UP001634394"/>
    </source>
</evidence>
<gene>
    <name evidence="12" type="ORF">ACJMK2_026058</name>
</gene>
<sequence>MDEKMEECKEYESLQMESLMKIKNDHDELEKKAEGIFQDNCSLLAAIDIEMQSVETHSNNMEERVNFDFQNYKKQIEQRESDLLKTLKEMTQRKVVTLEEQISSLENLEQELSAAISFSSYVLSGMTEKDFLLTSPTISARLDELCSRQQDTYPQTIANVAFAKTVQDKEFKIKIDSLGQVNISEIEPSLSHIQTFPGIVGEESIILKVKLHDKEKKEIFRPSVDVQARVLNYSYTPVTPFMDLMYSSSDCSFHLSYTGQLAGTYRAQVFVSGVKVGREYRFRLYEASKFPRKDTKTDEESTTLQVCSICNKGRESGKLKEARCGHILCEACQEAQVKPVCPICFVAYDILIGEQPKGAMGYKREVKCLPGFEGYGTIVICYTFPPGIQSACDPNPGKPYKGLKQLAFLPDNEKGRLVFQLLSEAFQRGLLFKVSPHRKKGEGNCIWFADVSHKTMRKGGPKSFGYPDPEYLDLVVNQLAALGIVGDSTTAYKKN</sequence>
<reference evidence="12 13" key="1">
    <citation type="submission" date="2024-11" db="EMBL/GenBank/DDBJ databases">
        <title>Chromosome-level genome assembly of the freshwater bivalve Anodonta woodiana.</title>
        <authorList>
            <person name="Chen X."/>
        </authorList>
    </citation>
    <scope>NUCLEOTIDE SEQUENCE [LARGE SCALE GENOMIC DNA]</scope>
    <source>
        <strain evidence="12">MN2024</strain>
        <tissue evidence="12">Gills</tissue>
    </source>
</reference>
<evidence type="ECO:0000256" key="8">
    <source>
        <dbReference type="PROSITE-ProRule" id="PRU00175"/>
    </source>
</evidence>
<dbReference type="InterPro" id="IPR013083">
    <property type="entry name" value="Znf_RING/FYVE/PHD"/>
</dbReference>
<protein>
    <recommendedName>
        <fullName evidence="9">E3 ubiquitin-protein ligase</fullName>
        <ecNumber evidence="9">2.3.2.27</ecNumber>
    </recommendedName>
</protein>
<evidence type="ECO:0000256" key="2">
    <source>
        <dbReference type="ARBA" id="ARBA00004906"/>
    </source>
</evidence>
<dbReference type="GO" id="GO:0008270">
    <property type="term" value="F:zinc ion binding"/>
    <property type="evidence" value="ECO:0007669"/>
    <property type="project" value="UniProtKB-KW"/>
</dbReference>
<dbReference type="Gene3D" id="3.30.40.10">
    <property type="entry name" value="Zinc/RING finger domain, C3HC4 (zinc finger)"/>
    <property type="match status" value="1"/>
</dbReference>
<name>A0ABD3XJY3_SINWO</name>
<accession>A0ABD3XJY3</accession>
<keyword evidence="9" id="KW-0963">Cytoplasm</keyword>
<dbReference type="Proteomes" id="UP001634394">
    <property type="component" value="Unassembled WGS sequence"/>
</dbReference>
<evidence type="ECO:0000256" key="7">
    <source>
        <dbReference type="ARBA" id="ARBA00022833"/>
    </source>
</evidence>
<comment type="pathway">
    <text evidence="2 9">Protein modification; protein ubiquitination.</text>
</comment>
<dbReference type="PROSITE" id="PS50089">
    <property type="entry name" value="ZF_RING_2"/>
    <property type="match status" value="1"/>
</dbReference>
<dbReference type="EMBL" id="JBJQND010000002">
    <property type="protein sequence ID" value="KAL3886034.1"/>
    <property type="molecule type" value="Genomic_DNA"/>
</dbReference>
<dbReference type="EC" id="2.3.2.27" evidence="9"/>
<evidence type="ECO:0000256" key="1">
    <source>
        <dbReference type="ARBA" id="ARBA00000900"/>
    </source>
</evidence>
<organism evidence="12 13">
    <name type="scientific">Sinanodonta woodiana</name>
    <name type="common">Chinese pond mussel</name>
    <name type="synonym">Anodonta woodiana</name>
    <dbReference type="NCBI Taxonomy" id="1069815"/>
    <lineage>
        <taxon>Eukaryota</taxon>
        <taxon>Metazoa</taxon>
        <taxon>Spiralia</taxon>
        <taxon>Lophotrochozoa</taxon>
        <taxon>Mollusca</taxon>
        <taxon>Bivalvia</taxon>
        <taxon>Autobranchia</taxon>
        <taxon>Heteroconchia</taxon>
        <taxon>Palaeoheterodonta</taxon>
        <taxon>Unionida</taxon>
        <taxon>Unionoidea</taxon>
        <taxon>Unionidae</taxon>
        <taxon>Unioninae</taxon>
        <taxon>Sinanodonta</taxon>
    </lineage>
</organism>
<keyword evidence="5 9" id="KW-0479">Metal-binding</keyword>
<feature type="domain" description="RING-type" evidence="11">
    <location>
        <begin position="307"/>
        <end position="344"/>
    </location>
</feature>
<dbReference type="InterPro" id="IPR039396">
    <property type="entry name" value="Deltex_C"/>
</dbReference>
<keyword evidence="4 9" id="KW-0808">Transferase</keyword>
<dbReference type="GO" id="GO:0016567">
    <property type="term" value="P:protein ubiquitination"/>
    <property type="evidence" value="ECO:0007669"/>
    <property type="project" value="UniProtKB-UniRule"/>
</dbReference>
<comment type="subcellular location">
    <subcellularLocation>
        <location evidence="9">Cytoplasm</location>
    </subcellularLocation>
</comment>
<dbReference type="GO" id="GO:0005737">
    <property type="term" value="C:cytoplasm"/>
    <property type="evidence" value="ECO:0007669"/>
    <property type="project" value="UniProtKB-SubCell"/>
</dbReference>
<evidence type="ECO:0000256" key="9">
    <source>
        <dbReference type="RuleBase" id="RU367105"/>
    </source>
</evidence>
<evidence type="ECO:0000313" key="12">
    <source>
        <dbReference type="EMBL" id="KAL3886035.1"/>
    </source>
</evidence>